<feature type="binding site" evidence="6">
    <location>
        <position position="179"/>
    </location>
    <ligand>
        <name>Mn(2+)</name>
        <dbReference type="ChEBI" id="CHEBI:29035"/>
    </ligand>
</feature>
<dbReference type="STRING" id="1117943.SFHH103_01536"/>
<dbReference type="HAMAP" id="MF_01876">
    <property type="entry name" value="PsiMP_glycosidase"/>
    <property type="match status" value="1"/>
</dbReference>
<evidence type="ECO:0000256" key="4">
    <source>
        <dbReference type="ARBA" id="ARBA00023239"/>
    </source>
</evidence>
<comment type="function">
    <text evidence="6">Catalyzes the reversible cleavage of pseudouridine 5'-phosphate (PsiMP) to ribose 5-phosphate and uracil. Functions biologically in the cleavage direction, as part of a pseudouridine degradation pathway.</text>
</comment>
<accession>G9A703</accession>
<evidence type="ECO:0000256" key="1">
    <source>
        <dbReference type="ARBA" id="ARBA00022723"/>
    </source>
</evidence>
<comment type="cofactor">
    <cofactor evidence="6">
        <name>Mn(2+)</name>
        <dbReference type="ChEBI" id="CHEBI:29035"/>
    </cofactor>
    <text evidence="6">Binds 1 Mn(2+) ion per subunit.</text>
</comment>
<dbReference type="GO" id="GO:0004730">
    <property type="term" value="F:pseudouridylate synthase activity"/>
    <property type="evidence" value="ECO:0007669"/>
    <property type="project" value="UniProtKB-UniRule"/>
</dbReference>
<keyword evidence="4 6" id="KW-0456">Lyase</keyword>
<dbReference type="AlphaFoldDB" id="G9A703"/>
<keyword evidence="2 6" id="KW-0378">Hydrolase</keyword>
<dbReference type="Gene3D" id="3.40.1790.10">
    <property type="entry name" value="Indigoidine synthase domain"/>
    <property type="match status" value="1"/>
</dbReference>
<dbReference type="EC" id="4.2.1.70" evidence="6"/>
<feature type="compositionally biased region" description="Basic and acidic residues" evidence="7">
    <location>
        <begin position="7"/>
        <end position="18"/>
    </location>
</feature>
<dbReference type="GO" id="GO:0046113">
    <property type="term" value="P:nucleobase catabolic process"/>
    <property type="evidence" value="ECO:0007669"/>
    <property type="project" value="UniProtKB-UniRule"/>
</dbReference>
<evidence type="ECO:0000313" key="8">
    <source>
        <dbReference type="EMBL" id="CCE96033.1"/>
    </source>
</evidence>
<keyword evidence="5 6" id="KW-0326">Glycosidase</keyword>
<feature type="region of interest" description="Disordered" evidence="7">
    <location>
        <begin position="1"/>
        <end position="44"/>
    </location>
</feature>
<feature type="binding site" evidence="6">
    <location>
        <begin position="181"/>
        <end position="183"/>
    </location>
    <ligand>
        <name>substrate</name>
    </ligand>
</feature>
<comment type="subunit">
    <text evidence="6">Homotrimer.</text>
</comment>
<evidence type="ECO:0000256" key="5">
    <source>
        <dbReference type="ARBA" id="ARBA00023295"/>
    </source>
</evidence>
<evidence type="ECO:0000256" key="2">
    <source>
        <dbReference type="ARBA" id="ARBA00022801"/>
    </source>
</evidence>
<dbReference type="InterPro" id="IPR007342">
    <property type="entry name" value="PsuG"/>
</dbReference>
<dbReference type="SUPFAM" id="SSF110581">
    <property type="entry name" value="Indigoidine synthase A-like"/>
    <property type="match status" value="1"/>
</dbReference>
<proteinExistence type="inferred from homology"/>
<sequence>MCRSHKCCHENSRPHAESARQFSARTAPTHQKRKPMTKPTSPSLPIEYSDEVAAAKARGAPLVALESTIITHGMPYPGNLDMARSVEAIIRDQGAVPATIAVIHGVLHVGLDDRKLEALAKTQGAMKLSRADLAFALAERRTGATTVAATMIAAARAGISVFATGGIGGVHRGAELSFDISADLDELARTAVIVVCAGAKAILDIPKTLEVLETRGVPVVTYDSETFPAFWSRDSGLKSPLMLNSPAAIANFQRMRELLGVEGGMLLANPVPEESEIPREEMEIYIARALDNAANDEVSGKAVTPYLLDNLYHMTEGRSLETNIALVENNARLAAEIAVALAQVK</sequence>
<keyword evidence="1 6" id="KW-0479">Metal-binding</keyword>
<dbReference type="PATRIC" id="fig|380.5.peg.1627"/>
<dbReference type="InterPro" id="IPR022830">
    <property type="entry name" value="Indigdn_synthA-like"/>
</dbReference>
<name>G9A703_SINF1</name>
<keyword evidence="3 6" id="KW-0464">Manganese</keyword>
<dbReference type="GO" id="GO:0016798">
    <property type="term" value="F:hydrolase activity, acting on glycosyl bonds"/>
    <property type="evidence" value="ECO:0007669"/>
    <property type="project" value="UniProtKB-KW"/>
</dbReference>
<reference evidence="8 9" key="1">
    <citation type="journal article" date="2012" name="J. Bacteriol.">
        <title>Genome sequence of the soybean symbiont Sinorhizobium fredii HH103.</title>
        <authorList>
            <person name="Weidner S."/>
            <person name="Becker A."/>
            <person name="Bonilla I."/>
            <person name="Jaenicke S."/>
            <person name="Lloret J."/>
            <person name="Margaret I."/>
            <person name="Puhler A."/>
            <person name="Ruiz-Sainz J.E."/>
            <person name="Schneiker-Bekel S."/>
            <person name="Szczepanowski R."/>
            <person name="Vinardell J.M."/>
            <person name="Zehner S."/>
            <person name="Gottfert M."/>
        </authorList>
    </citation>
    <scope>NUCLEOTIDE SEQUENCE [LARGE SCALE GENOMIC DNA]</scope>
    <source>
        <strain evidence="8 9">HH103</strain>
    </source>
</reference>
<evidence type="ECO:0000256" key="7">
    <source>
        <dbReference type="SAM" id="MobiDB-lite"/>
    </source>
</evidence>
<dbReference type="PANTHER" id="PTHR42909:SF1">
    <property type="entry name" value="CARBOHYDRATE KINASE PFKB DOMAIN-CONTAINING PROTEIN"/>
    <property type="match status" value="1"/>
</dbReference>
<dbReference type="GO" id="GO:0005737">
    <property type="term" value="C:cytoplasm"/>
    <property type="evidence" value="ECO:0007669"/>
    <property type="project" value="TreeGrafter"/>
</dbReference>
<feature type="binding site" evidence="6">
    <location>
        <position position="147"/>
    </location>
    <ligand>
        <name>substrate</name>
    </ligand>
</feature>
<organism evidence="8 9">
    <name type="scientific">Sinorhizobium fredii (strain HH103)</name>
    <dbReference type="NCBI Taxonomy" id="1117943"/>
    <lineage>
        <taxon>Bacteria</taxon>
        <taxon>Pseudomonadati</taxon>
        <taxon>Pseudomonadota</taxon>
        <taxon>Alphaproteobacteria</taxon>
        <taxon>Hyphomicrobiales</taxon>
        <taxon>Rhizobiaceae</taxon>
        <taxon>Sinorhizobium/Ensifer group</taxon>
        <taxon>Sinorhizobium</taxon>
    </lineage>
</organism>
<protein>
    <recommendedName>
        <fullName evidence="6">Pseudouridine-5'-phosphate glycosidase</fullName>
        <shortName evidence="6">PsiMP glycosidase</shortName>
        <ecNumber evidence="6">4.2.1.70</ecNumber>
    </recommendedName>
</protein>
<dbReference type="EMBL" id="HE616890">
    <property type="protein sequence ID" value="CCE96033.1"/>
    <property type="molecule type" value="Genomic_DNA"/>
</dbReference>
<evidence type="ECO:0000256" key="3">
    <source>
        <dbReference type="ARBA" id="ARBA00023211"/>
    </source>
</evidence>
<feature type="binding site" evidence="6">
    <location>
        <position position="127"/>
    </location>
    <ligand>
        <name>substrate</name>
    </ligand>
</feature>
<dbReference type="HOGENOM" id="CLU_012201_0_1_5"/>
<dbReference type="GO" id="GO:0046872">
    <property type="term" value="F:metal ion binding"/>
    <property type="evidence" value="ECO:0007669"/>
    <property type="project" value="UniProtKB-KW"/>
</dbReference>
<feature type="compositionally biased region" description="Polar residues" evidence="7">
    <location>
        <begin position="20"/>
        <end position="29"/>
    </location>
</feature>
<comment type="similarity">
    <text evidence="6">Belongs to the pseudouridine-5'-phosphate glycosidase family.</text>
</comment>
<dbReference type="PANTHER" id="PTHR42909">
    <property type="entry name" value="ZGC:136858"/>
    <property type="match status" value="1"/>
</dbReference>
<dbReference type="Pfam" id="PF04227">
    <property type="entry name" value="Indigoidine_A"/>
    <property type="match status" value="1"/>
</dbReference>
<dbReference type="KEGG" id="sfh:SFHH103_01536"/>
<gene>
    <name evidence="6" type="primary">psuG</name>
    <name evidence="8" type="ordered locus">SFHH103_01536</name>
</gene>
<dbReference type="eggNOG" id="COG2313">
    <property type="taxonomic scope" value="Bacteria"/>
</dbReference>
<feature type="active site" description="Proton donor" evidence="6">
    <location>
        <position position="66"/>
    </location>
</feature>
<dbReference type="Proteomes" id="UP000007735">
    <property type="component" value="Chromosome"/>
</dbReference>
<comment type="catalytic activity">
    <reaction evidence="6">
        <text>D-ribose 5-phosphate + uracil = psi-UMP + H2O</text>
        <dbReference type="Rhea" id="RHEA:18337"/>
        <dbReference type="ChEBI" id="CHEBI:15377"/>
        <dbReference type="ChEBI" id="CHEBI:17568"/>
        <dbReference type="ChEBI" id="CHEBI:58380"/>
        <dbReference type="ChEBI" id="CHEBI:78346"/>
        <dbReference type="EC" id="4.2.1.70"/>
    </reaction>
</comment>
<evidence type="ECO:0000256" key="6">
    <source>
        <dbReference type="HAMAP-Rule" id="MF_01876"/>
    </source>
</evidence>
<evidence type="ECO:0000313" key="9">
    <source>
        <dbReference type="Proteomes" id="UP000007735"/>
    </source>
</evidence>
<feature type="active site" description="Nucleophile" evidence="6">
    <location>
        <position position="200"/>
    </location>
</feature>